<accession>A0A370T985</accession>
<dbReference type="Proteomes" id="UP000254866">
    <property type="component" value="Unassembled WGS sequence"/>
</dbReference>
<dbReference type="SUPFAM" id="SSF48264">
    <property type="entry name" value="Cytochrome P450"/>
    <property type="match status" value="1"/>
</dbReference>
<keyword evidence="14" id="KW-1185">Reference proteome</keyword>
<evidence type="ECO:0000313" key="13">
    <source>
        <dbReference type="EMBL" id="RDL30137.1"/>
    </source>
</evidence>
<dbReference type="CDD" id="cd11061">
    <property type="entry name" value="CYP67-like"/>
    <property type="match status" value="1"/>
</dbReference>
<dbReference type="GO" id="GO:0020037">
    <property type="term" value="F:heme binding"/>
    <property type="evidence" value="ECO:0007669"/>
    <property type="project" value="InterPro"/>
</dbReference>
<keyword evidence="10" id="KW-0503">Monooxygenase</keyword>
<dbReference type="PANTHER" id="PTHR24305">
    <property type="entry name" value="CYTOCHROME P450"/>
    <property type="match status" value="1"/>
</dbReference>
<evidence type="ECO:0000256" key="8">
    <source>
        <dbReference type="ARBA" id="ARBA00023002"/>
    </source>
</evidence>
<evidence type="ECO:0000256" key="6">
    <source>
        <dbReference type="ARBA" id="ARBA00022723"/>
    </source>
</evidence>
<evidence type="ECO:0000256" key="4">
    <source>
        <dbReference type="ARBA" id="ARBA00022617"/>
    </source>
</evidence>
<dbReference type="InterPro" id="IPR036396">
    <property type="entry name" value="Cyt_P450_sf"/>
</dbReference>
<evidence type="ECO:0000256" key="1">
    <source>
        <dbReference type="ARBA" id="ARBA00001971"/>
    </source>
</evidence>
<evidence type="ECO:0000256" key="12">
    <source>
        <dbReference type="PIRSR" id="PIRSR602401-1"/>
    </source>
</evidence>
<keyword evidence="8" id="KW-0560">Oxidoreductase</keyword>
<evidence type="ECO:0000256" key="9">
    <source>
        <dbReference type="ARBA" id="ARBA00023004"/>
    </source>
</evidence>
<protein>
    <recommendedName>
        <fullName evidence="15">Cytochrome P450</fullName>
    </recommendedName>
</protein>
<dbReference type="GO" id="GO:0016020">
    <property type="term" value="C:membrane"/>
    <property type="evidence" value="ECO:0007669"/>
    <property type="project" value="UniProtKB-SubCell"/>
</dbReference>
<sequence length="542" mass="61178">MLDLHASSVQLGSFLGGNLLHVVAYRKGEWDLLVPKLYNDQSQDGLAASVRVVAFLGAYHALGIALSMVTYRILFHRLTSFPGPFLARVSNFYVTALSSKRLHLFAEVEALHKQYGDYVRLGPSELSIIDPNALTAIYAAKSPCSKGPFYNVLHPRMALNMIRDRPEHTKRRKDWDRGFSSRALRDYEPRVVKYTDQLVAHIQSTQGTPVNVSDWFNFYSFDVMGDLAFGKSFNMLRDGIKHYFMNCLHADMQNIGYLAHLTWLFPFLKITPVLNTEHLKFWSFCTQQVAERRKIKPDRPDIFSWLLESFEANVYTKAAELNLIGDAYLIVVAGSDTTAATLTCLFYELATHRAKLEKLQTEIDAYFKEVETPSNASLSKLPYLDGVINETLRLHPPTPSGLQRQTPPEGLTVGNVFIPGNTLVQVPMHTLFRDDRSFQNASEFIPERWTTQSELTKNVSVFTPFSIGLYSCVGKQLALTELRHVISQLVHRFDIEVAPGQSTEAFLEGKKDTFTLALGPLNLVFTERKHSSSNHSTTTSVV</sequence>
<dbReference type="Gene3D" id="1.10.630.10">
    <property type="entry name" value="Cytochrome P450"/>
    <property type="match status" value="1"/>
</dbReference>
<comment type="caution">
    <text evidence="13">The sequence shown here is derived from an EMBL/GenBank/DDBJ whole genome shotgun (WGS) entry which is preliminary data.</text>
</comment>
<keyword evidence="7" id="KW-1133">Transmembrane helix</keyword>
<comment type="subcellular location">
    <subcellularLocation>
        <location evidence="2">Membrane</location>
    </subcellularLocation>
</comment>
<dbReference type="STRING" id="2656787.A0A370T985"/>
<evidence type="ECO:0000313" key="14">
    <source>
        <dbReference type="Proteomes" id="UP000254866"/>
    </source>
</evidence>
<keyword evidence="6 12" id="KW-0479">Metal-binding</keyword>
<evidence type="ECO:0000256" key="3">
    <source>
        <dbReference type="ARBA" id="ARBA00010617"/>
    </source>
</evidence>
<dbReference type="InterPro" id="IPR002401">
    <property type="entry name" value="Cyt_P450_E_grp-I"/>
</dbReference>
<dbReference type="FunFam" id="1.10.630.10:FF:000063">
    <property type="entry name" value="Cytochrome P450 monooxygenase"/>
    <property type="match status" value="1"/>
</dbReference>
<evidence type="ECO:0000256" key="11">
    <source>
        <dbReference type="ARBA" id="ARBA00023136"/>
    </source>
</evidence>
<comment type="similarity">
    <text evidence="3">Belongs to the cytochrome P450 family.</text>
</comment>
<dbReference type="GO" id="GO:0005506">
    <property type="term" value="F:iron ion binding"/>
    <property type="evidence" value="ECO:0007669"/>
    <property type="project" value="InterPro"/>
</dbReference>
<dbReference type="RefSeq" id="XP_031864745.1">
    <property type="nucleotide sequence ID" value="XM_032019038.1"/>
</dbReference>
<organism evidence="13 14">
    <name type="scientific">Venustampulla echinocandica</name>
    <dbReference type="NCBI Taxonomy" id="2656787"/>
    <lineage>
        <taxon>Eukaryota</taxon>
        <taxon>Fungi</taxon>
        <taxon>Dikarya</taxon>
        <taxon>Ascomycota</taxon>
        <taxon>Pezizomycotina</taxon>
        <taxon>Leotiomycetes</taxon>
        <taxon>Helotiales</taxon>
        <taxon>Pleuroascaceae</taxon>
        <taxon>Venustampulla</taxon>
    </lineage>
</organism>
<keyword evidence="11" id="KW-0472">Membrane</keyword>
<dbReference type="GO" id="GO:1902181">
    <property type="term" value="P:verruculogen biosynthetic process"/>
    <property type="evidence" value="ECO:0007669"/>
    <property type="project" value="UniProtKB-ARBA"/>
</dbReference>
<evidence type="ECO:0000256" key="7">
    <source>
        <dbReference type="ARBA" id="ARBA00022989"/>
    </source>
</evidence>
<dbReference type="PRINTS" id="PR00463">
    <property type="entry name" value="EP450I"/>
</dbReference>
<dbReference type="PANTHER" id="PTHR24305:SF187">
    <property type="entry name" value="P450, PUTATIVE (EUROFUNG)-RELATED"/>
    <property type="match status" value="1"/>
</dbReference>
<feature type="binding site" description="axial binding residue" evidence="12">
    <location>
        <position position="472"/>
    </location>
    <ligand>
        <name>heme</name>
        <dbReference type="ChEBI" id="CHEBI:30413"/>
    </ligand>
    <ligandPart>
        <name>Fe</name>
        <dbReference type="ChEBI" id="CHEBI:18248"/>
    </ligandPart>
</feature>
<dbReference type="InterPro" id="IPR001128">
    <property type="entry name" value="Cyt_P450"/>
</dbReference>
<dbReference type="Pfam" id="PF00067">
    <property type="entry name" value="p450"/>
    <property type="match status" value="1"/>
</dbReference>
<dbReference type="GeneID" id="43603264"/>
<dbReference type="OrthoDB" id="6692864at2759"/>
<evidence type="ECO:0000256" key="5">
    <source>
        <dbReference type="ARBA" id="ARBA00022692"/>
    </source>
</evidence>
<reference evidence="13 14" key="1">
    <citation type="journal article" date="2018" name="IMA Fungus">
        <title>IMA Genome-F 9: Draft genome sequence of Annulohypoxylon stygium, Aspergillus mulundensis, Berkeleyomyces basicola (syn. Thielaviopsis basicola), Ceratocystis smalleyi, two Cercospora beticola strains, Coleophoma cylindrospora, Fusarium fracticaudum, Phialophora cf. hyalina, and Morchella septimelata.</title>
        <authorList>
            <person name="Wingfield B.D."/>
            <person name="Bills G.F."/>
            <person name="Dong Y."/>
            <person name="Huang W."/>
            <person name="Nel W.J."/>
            <person name="Swalarsk-Parry B.S."/>
            <person name="Vaghefi N."/>
            <person name="Wilken P.M."/>
            <person name="An Z."/>
            <person name="de Beer Z.W."/>
            <person name="De Vos L."/>
            <person name="Chen L."/>
            <person name="Duong T.A."/>
            <person name="Gao Y."/>
            <person name="Hammerbacher A."/>
            <person name="Kikkert J.R."/>
            <person name="Li Y."/>
            <person name="Li H."/>
            <person name="Li K."/>
            <person name="Li Q."/>
            <person name="Liu X."/>
            <person name="Ma X."/>
            <person name="Naidoo K."/>
            <person name="Pethybridge S.J."/>
            <person name="Sun J."/>
            <person name="Steenkamp E.T."/>
            <person name="van der Nest M.A."/>
            <person name="van Wyk S."/>
            <person name="Wingfield M.J."/>
            <person name="Xiong C."/>
            <person name="Yue Q."/>
            <person name="Zhang X."/>
        </authorList>
    </citation>
    <scope>NUCLEOTIDE SEQUENCE [LARGE SCALE GENOMIC DNA]</scope>
    <source>
        <strain evidence="13 14">BP 5553</strain>
    </source>
</reference>
<keyword evidence="5" id="KW-0812">Transmembrane</keyword>
<dbReference type="AlphaFoldDB" id="A0A370T985"/>
<keyword evidence="4 12" id="KW-0349">Heme</keyword>
<dbReference type="GO" id="GO:0004497">
    <property type="term" value="F:monooxygenase activity"/>
    <property type="evidence" value="ECO:0007669"/>
    <property type="project" value="UniProtKB-KW"/>
</dbReference>
<dbReference type="GO" id="GO:0016705">
    <property type="term" value="F:oxidoreductase activity, acting on paired donors, with incorporation or reduction of molecular oxygen"/>
    <property type="evidence" value="ECO:0007669"/>
    <property type="project" value="InterPro"/>
</dbReference>
<evidence type="ECO:0000256" key="2">
    <source>
        <dbReference type="ARBA" id="ARBA00004370"/>
    </source>
</evidence>
<proteinExistence type="inferred from homology"/>
<dbReference type="PRINTS" id="PR00385">
    <property type="entry name" value="P450"/>
</dbReference>
<name>A0A370T985_9HELO</name>
<keyword evidence="9 12" id="KW-0408">Iron</keyword>
<dbReference type="InterPro" id="IPR050121">
    <property type="entry name" value="Cytochrome_P450_monoxygenase"/>
</dbReference>
<dbReference type="EMBL" id="NPIC01000016">
    <property type="protein sequence ID" value="RDL30137.1"/>
    <property type="molecule type" value="Genomic_DNA"/>
</dbReference>
<comment type="cofactor">
    <cofactor evidence="1 12">
        <name>heme</name>
        <dbReference type="ChEBI" id="CHEBI:30413"/>
    </cofactor>
</comment>
<gene>
    <name evidence="13" type="ORF">BP5553_10415</name>
</gene>
<evidence type="ECO:0008006" key="15">
    <source>
        <dbReference type="Google" id="ProtNLM"/>
    </source>
</evidence>
<evidence type="ECO:0000256" key="10">
    <source>
        <dbReference type="ARBA" id="ARBA00023033"/>
    </source>
</evidence>